<reference evidence="1 2" key="1">
    <citation type="submission" date="2019-06" db="EMBL/GenBank/DDBJ databases">
        <title>WGS assembly of Gossypium darwinii.</title>
        <authorList>
            <person name="Chen Z.J."/>
            <person name="Sreedasyam A."/>
            <person name="Ando A."/>
            <person name="Song Q."/>
            <person name="De L."/>
            <person name="Hulse-Kemp A."/>
            <person name="Ding M."/>
            <person name="Ye W."/>
            <person name="Kirkbride R."/>
            <person name="Jenkins J."/>
            <person name="Plott C."/>
            <person name="Lovell J."/>
            <person name="Lin Y.-M."/>
            <person name="Vaughn R."/>
            <person name="Liu B."/>
            <person name="Li W."/>
            <person name="Simpson S."/>
            <person name="Scheffler B."/>
            <person name="Saski C."/>
            <person name="Grover C."/>
            <person name="Hu G."/>
            <person name="Conover J."/>
            <person name="Carlson J."/>
            <person name="Shu S."/>
            <person name="Boston L."/>
            <person name="Williams M."/>
            <person name="Peterson D."/>
            <person name="Mcgee K."/>
            <person name="Jones D."/>
            <person name="Wendel J."/>
            <person name="Stelly D."/>
            <person name="Grimwood J."/>
            <person name="Schmutz J."/>
        </authorList>
    </citation>
    <scope>NUCLEOTIDE SEQUENCE [LARGE SCALE GENOMIC DNA]</scope>
    <source>
        <strain evidence="1">1808015.09</strain>
    </source>
</reference>
<evidence type="ECO:0000313" key="2">
    <source>
        <dbReference type="Proteomes" id="UP000323506"/>
    </source>
</evidence>
<dbReference type="EMBL" id="CM017708">
    <property type="protein sequence ID" value="TYG57614.1"/>
    <property type="molecule type" value="Genomic_DNA"/>
</dbReference>
<organism evidence="1 2">
    <name type="scientific">Gossypium darwinii</name>
    <name type="common">Darwin's cotton</name>
    <name type="synonym">Gossypium barbadense var. darwinii</name>
    <dbReference type="NCBI Taxonomy" id="34276"/>
    <lineage>
        <taxon>Eukaryota</taxon>
        <taxon>Viridiplantae</taxon>
        <taxon>Streptophyta</taxon>
        <taxon>Embryophyta</taxon>
        <taxon>Tracheophyta</taxon>
        <taxon>Spermatophyta</taxon>
        <taxon>Magnoliopsida</taxon>
        <taxon>eudicotyledons</taxon>
        <taxon>Gunneridae</taxon>
        <taxon>Pentapetalae</taxon>
        <taxon>rosids</taxon>
        <taxon>malvids</taxon>
        <taxon>Malvales</taxon>
        <taxon>Malvaceae</taxon>
        <taxon>Malvoideae</taxon>
        <taxon>Gossypium</taxon>
    </lineage>
</organism>
<proteinExistence type="predicted"/>
<protein>
    <submittedName>
        <fullName evidence="1">Uncharacterized protein</fullName>
    </submittedName>
</protein>
<dbReference type="Proteomes" id="UP000323506">
    <property type="component" value="Chromosome D08"/>
</dbReference>
<dbReference type="AlphaFoldDB" id="A0A5D2BJM1"/>
<evidence type="ECO:0000313" key="1">
    <source>
        <dbReference type="EMBL" id="TYG57614.1"/>
    </source>
</evidence>
<keyword evidence="2" id="KW-1185">Reference proteome</keyword>
<gene>
    <name evidence="1" type="ORF">ES288_D08G157400v1</name>
</gene>
<accession>A0A5D2BJM1</accession>
<sequence>MGLKVGIWGLGTLWFYSPPNLFPFNFSHTRKTSFYSPPNFPKNSPKSRTLVCCAPRPKPSPNLLHCRRLSLLPPLVSTSLSAR</sequence>
<name>A0A5D2BJM1_GOSDA</name>